<dbReference type="EMBL" id="OP429138">
    <property type="protein sequence ID" value="WEG71233.1"/>
    <property type="molecule type" value="Genomic_DNA"/>
</dbReference>
<evidence type="ECO:0000313" key="2">
    <source>
        <dbReference type="EMBL" id="WEG68869.1"/>
    </source>
</evidence>
<evidence type="ECO:0000313" key="3">
    <source>
        <dbReference type="EMBL" id="WEG71233.1"/>
    </source>
</evidence>
<sequence length="353" mass="40009">MYRKVCCLVNAVQIVTLCYAISYTDILPNTTLPFCITVYSTVRHPGRRVGIHLGPTVDVTSLFLNGTVYENCNLCPNGTTLVPEREFTMGQTDHITRVQRLFTNESLGMTYCFYITPINVSWTVAHVIGNCTTFYESVFDKVDCDCLGNGTLCMGSHYEIILNKSRDIRNRWMPPLQTWREWHTPDTVRAQLSLEGRSYPNQSKSLCVVYSRAPFENHVVLSGPGLRPKLAWTAIDTRYGYGSVIYNASYPNVSCHITSPTGWSISLTKIRRRLYSISELRLLAAYGCLPNKTCEEPIVTNDPGPLFVFQEVLQIIMLAIAVLCILAALQMCLLCVFRKIYNEEFTPVEFKFI</sequence>
<organism evidence="3">
    <name type="scientific">Mastomys natalensis cytomegalovirus 1</name>
    <dbReference type="NCBI Taxonomy" id="2973541"/>
    <lineage>
        <taxon>Viruses</taxon>
        <taxon>Duplodnaviria</taxon>
        <taxon>Heunggongvirae</taxon>
        <taxon>Peploviricota</taxon>
        <taxon>Herviviricetes</taxon>
        <taxon>Herpesvirales</taxon>
        <taxon>Orthoherpesviridae</taxon>
        <taxon>Betaherpesvirinae</taxon>
        <taxon>Muromegalovirus</taxon>
    </lineage>
</organism>
<dbReference type="InterPro" id="IPR021073">
    <property type="entry name" value="MuHV-1_M157"/>
</dbReference>
<keyword evidence="1" id="KW-1133">Transmembrane helix</keyword>
<name>A0A9Y1N7R9_9BETA</name>
<keyword evidence="1" id="KW-0472">Membrane</keyword>
<gene>
    <name evidence="3" type="primary">a156</name>
</gene>
<dbReference type="EMBL" id="OP429122">
    <property type="protein sequence ID" value="WEG69005.1"/>
    <property type="molecule type" value="Genomic_DNA"/>
</dbReference>
<accession>A0A9Y1N7R9</accession>
<feature type="transmembrane region" description="Helical" evidence="1">
    <location>
        <begin position="315"/>
        <end position="337"/>
    </location>
</feature>
<dbReference type="EMBL" id="OP429121">
    <property type="protein sequence ID" value="WEG68869.1"/>
    <property type="molecule type" value="Genomic_DNA"/>
</dbReference>
<evidence type="ECO:0000256" key="1">
    <source>
        <dbReference type="SAM" id="Phobius"/>
    </source>
</evidence>
<reference evidence="3" key="2">
    <citation type="submission" date="2023-06" db="EMBL/GenBank/DDBJ databases">
        <title>Isolation and genome sequencing of cytomegaloviruses from Natal multimammate mice (Mastomys natalensis).</title>
        <authorList>
            <person name="Jarvis M.A."/>
            <person name="Davison A.J."/>
        </authorList>
    </citation>
    <scope>NUCLEOTIDE SEQUENCE</scope>
    <source>
        <strain evidence="2">Mnat29</strain>
        <strain evidence="3">Mnat36</strain>
    </source>
</reference>
<reference evidence="3" key="1">
    <citation type="submission" date="2022-09" db="EMBL/GenBank/DDBJ databases">
        <authorList>
            <person name="Vucak M."/>
            <person name="Davison A.J."/>
        </authorList>
    </citation>
    <scope>NUCLEOTIDE SEQUENCE</scope>
    <source>
        <strain evidence="2">Mnat29</strain>
        <strain evidence="3">Mnat36</strain>
    </source>
</reference>
<protein>
    <submittedName>
        <fullName evidence="3">Membrane protein a156</fullName>
    </submittedName>
</protein>
<keyword evidence="1" id="KW-0812">Transmembrane</keyword>
<proteinExistence type="predicted"/>
<dbReference type="Pfam" id="PF11624">
    <property type="entry name" value="M157"/>
    <property type="match status" value="1"/>
</dbReference>